<name>A0AAV7F505_ARIFI</name>
<feature type="region of interest" description="Disordered" evidence="3">
    <location>
        <begin position="462"/>
        <end position="563"/>
    </location>
</feature>
<dbReference type="GO" id="GO:0055028">
    <property type="term" value="C:cortical microtubule"/>
    <property type="evidence" value="ECO:0007669"/>
    <property type="project" value="TreeGrafter"/>
</dbReference>
<feature type="region of interest" description="Disordered" evidence="3">
    <location>
        <begin position="368"/>
        <end position="388"/>
    </location>
</feature>
<evidence type="ECO:0008006" key="7">
    <source>
        <dbReference type="Google" id="ProtNLM"/>
    </source>
</evidence>
<keyword evidence="4" id="KW-0812">Transmembrane</keyword>
<gene>
    <name evidence="5" type="ORF">H6P81_000247</name>
</gene>
<feature type="compositionally biased region" description="Basic and acidic residues" evidence="3">
    <location>
        <begin position="545"/>
        <end position="562"/>
    </location>
</feature>
<keyword evidence="1 2" id="KW-0175">Coiled coil</keyword>
<comment type="caution">
    <text evidence="5">The sequence shown here is derived from an EMBL/GenBank/DDBJ whole genome shotgun (WGS) entry which is preliminary data.</text>
</comment>
<proteinExistence type="predicted"/>
<dbReference type="PANTHER" id="PTHR31342">
    <property type="entry name" value="PROTEIN CHUP1, CHLOROPLASTIC"/>
    <property type="match status" value="1"/>
</dbReference>
<dbReference type="PANTHER" id="PTHR31342:SF4">
    <property type="entry name" value="ACTIN BINDING PROTEIN FAMILY"/>
    <property type="match status" value="1"/>
</dbReference>
<accession>A0AAV7F505</accession>
<feature type="transmembrane region" description="Helical" evidence="4">
    <location>
        <begin position="12"/>
        <end position="30"/>
    </location>
</feature>
<evidence type="ECO:0000256" key="4">
    <source>
        <dbReference type="SAM" id="Phobius"/>
    </source>
</evidence>
<evidence type="ECO:0000256" key="2">
    <source>
        <dbReference type="SAM" id="Coils"/>
    </source>
</evidence>
<dbReference type="GO" id="GO:0072699">
    <property type="term" value="P:protein localization to cortical microtubule cytoskeleton"/>
    <property type="evidence" value="ECO:0007669"/>
    <property type="project" value="TreeGrafter"/>
</dbReference>
<feature type="coiled-coil region" evidence="2">
    <location>
        <begin position="161"/>
        <end position="340"/>
    </location>
</feature>
<feature type="region of interest" description="Disordered" evidence="3">
    <location>
        <begin position="40"/>
        <end position="72"/>
    </location>
</feature>
<keyword evidence="6" id="KW-1185">Reference proteome</keyword>
<dbReference type="InterPro" id="IPR040265">
    <property type="entry name" value="CHUP1/IPGA1-like"/>
</dbReference>
<evidence type="ECO:0000256" key="3">
    <source>
        <dbReference type="SAM" id="MobiDB-lite"/>
    </source>
</evidence>
<dbReference type="Proteomes" id="UP000825729">
    <property type="component" value="Unassembled WGS sequence"/>
</dbReference>
<reference evidence="5 6" key="1">
    <citation type="submission" date="2021-07" db="EMBL/GenBank/DDBJ databases">
        <title>The Aristolochia fimbriata genome: insights into angiosperm evolution, floral development and chemical biosynthesis.</title>
        <authorList>
            <person name="Jiao Y."/>
        </authorList>
    </citation>
    <scope>NUCLEOTIDE SEQUENCE [LARGE SCALE GENOMIC DNA]</scope>
    <source>
        <strain evidence="5">IBCAS-2021</strain>
        <tissue evidence="5">Leaf</tissue>
    </source>
</reference>
<feature type="compositionally biased region" description="Basic residues" evidence="3">
    <location>
        <begin position="462"/>
        <end position="483"/>
    </location>
</feature>
<dbReference type="AlphaFoldDB" id="A0AAV7F505"/>
<evidence type="ECO:0000313" key="5">
    <source>
        <dbReference type="EMBL" id="KAG9455739.1"/>
    </source>
</evidence>
<keyword evidence="4" id="KW-1133">Transmembrane helix</keyword>
<feature type="compositionally biased region" description="Polar residues" evidence="3">
    <location>
        <begin position="519"/>
        <end position="542"/>
    </location>
</feature>
<keyword evidence="4" id="KW-0472">Membrane</keyword>
<dbReference type="EMBL" id="JAINDJ010000002">
    <property type="protein sequence ID" value="KAG9455739.1"/>
    <property type="molecule type" value="Genomic_DNA"/>
</dbReference>
<evidence type="ECO:0000256" key="1">
    <source>
        <dbReference type="ARBA" id="ARBA00023054"/>
    </source>
</evidence>
<feature type="compositionally biased region" description="Basic and acidic residues" evidence="3">
    <location>
        <begin position="493"/>
        <end position="508"/>
    </location>
</feature>
<evidence type="ECO:0000313" key="6">
    <source>
        <dbReference type="Proteomes" id="UP000825729"/>
    </source>
</evidence>
<protein>
    <recommendedName>
        <fullName evidence="7">Protein CHUP1, chloroplastic</fullName>
    </recommendedName>
</protein>
<feature type="compositionally biased region" description="Basic and acidic residues" evidence="3">
    <location>
        <begin position="373"/>
        <end position="388"/>
    </location>
</feature>
<organism evidence="5 6">
    <name type="scientific">Aristolochia fimbriata</name>
    <name type="common">White veined hardy Dutchman's pipe vine</name>
    <dbReference type="NCBI Taxonomy" id="158543"/>
    <lineage>
        <taxon>Eukaryota</taxon>
        <taxon>Viridiplantae</taxon>
        <taxon>Streptophyta</taxon>
        <taxon>Embryophyta</taxon>
        <taxon>Tracheophyta</taxon>
        <taxon>Spermatophyta</taxon>
        <taxon>Magnoliopsida</taxon>
        <taxon>Magnoliidae</taxon>
        <taxon>Piperales</taxon>
        <taxon>Aristolochiaceae</taxon>
        <taxon>Aristolochia</taxon>
    </lineage>
</organism>
<sequence>MLKTASEMMKPFLLKLGVAFVLTMAGYLYSHLRSKKALRSLPPPRGRKVGGGPGLKEIQYSVPPEKEESPKEAFEPAKVGLSSSPAAEENLLLPEFNDLVQKDFESSCISPAMPEVDAYAQRTKVVCDPFEQEVINLRSMVRVLGERERNLEIQLLEYYGLKEQESAVRELENRLKINTMEAKFFTLKIDSLQAENKRLEGQVSEHAKLIAELESAKGKIKQLKRKIRTDGEQNRDQLTLLQERVSALQEEENRMAKVDAEALEKIQMFKMLEEELTELKNENSKLHSENSELATKLESTQILASAVLKDPEVKRMEEEVKRLQEANGELEKEIERLQTDRCSDVEELVYLRWVNACLRYELRNYQPPPGKTAAKDLSKDMSPKSEQKAKQLILEYAHSGVRDNNSYRLMDFDSDCGSSSHASTLTEAGEFDDFICDNPSSTPNRSTTSGKSKLFNKLKKLVSGKDGHHHHHHHHDHHPHHQRNSSSSIRFSSMDRTDSSSGHSERRASISKSSSGESTENCPSSRTSLSENRGSRSKSFNNLKGMDRGVEGIRPGDQDRMKNLGMSSISTVSSYSDIHKLRKLIIPEEKNENQSQHDFKEMILGEGGAMELVEDCRSNHHISTVDTPEKLELKKFAQVLKSSRAGFSHPKRRSSFAY</sequence>